<dbReference type="Proteomes" id="UP001143981">
    <property type="component" value="Unassembled WGS sequence"/>
</dbReference>
<dbReference type="EMBL" id="JANBOI010000497">
    <property type="protein sequence ID" value="KAJ1730136.1"/>
    <property type="molecule type" value="Genomic_DNA"/>
</dbReference>
<dbReference type="GO" id="GO:0008237">
    <property type="term" value="F:metallopeptidase activity"/>
    <property type="evidence" value="ECO:0007669"/>
    <property type="project" value="InterPro"/>
</dbReference>
<dbReference type="CDD" id="cd08064">
    <property type="entry name" value="MPN_eIF3f"/>
    <property type="match status" value="1"/>
</dbReference>
<keyword evidence="2 4" id="KW-0396">Initiation factor</keyword>
<dbReference type="Pfam" id="PF13012">
    <property type="entry name" value="MitMem_reg"/>
    <property type="match status" value="1"/>
</dbReference>
<dbReference type="GO" id="GO:0033290">
    <property type="term" value="C:eukaryotic 48S preinitiation complex"/>
    <property type="evidence" value="ECO:0007669"/>
    <property type="project" value="UniProtKB-UniRule"/>
</dbReference>
<dbReference type="GO" id="GO:0016282">
    <property type="term" value="C:eukaryotic 43S preinitiation complex"/>
    <property type="evidence" value="ECO:0007669"/>
    <property type="project" value="UniProtKB-UniRule"/>
</dbReference>
<dbReference type="GO" id="GO:0031369">
    <property type="term" value="F:translation initiation factor binding"/>
    <property type="evidence" value="ECO:0007669"/>
    <property type="project" value="InterPro"/>
</dbReference>
<keyword evidence="7" id="KW-1185">Reference proteome</keyword>
<dbReference type="PROSITE" id="PS50249">
    <property type="entry name" value="MPN"/>
    <property type="match status" value="1"/>
</dbReference>
<dbReference type="OrthoDB" id="25498at2759"/>
<evidence type="ECO:0000256" key="4">
    <source>
        <dbReference type="HAMAP-Rule" id="MF_03005"/>
    </source>
</evidence>
<keyword evidence="3 4" id="KW-0648">Protein biosynthesis</keyword>
<dbReference type="HAMAP" id="MF_03005">
    <property type="entry name" value="eIF3f"/>
    <property type="match status" value="1"/>
</dbReference>
<comment type="subcellular location">
    <subcellularLocation>
        <location evidence="4">Cytoplasm</location>
    </subcellularLocation>
</comment>
<proteinExistence type="inferred from homology"/>
<dbReference type="Gene3D" id="3.40.140.10">
    <property type="entry name" value="Cytidine Deaminase, domain 2"/>
    <property type="match status" value="1"/>
</dbReference>
<comment type="subunit">
    <text evidence="4">Component of the eukaryotic translation initiation factor 3 (eIF-3) complex.</text>
</comment>
<dbReference type="GO" id="GO:0001732">
    <property type="term" value="P:formation of cytoplasmic translation initiation complex"/>
    <property type="evidence" value="ECO:0007669"/>
    <property type="project" value="UniProtKB-UniRule"/>
</dbReference>
<dbReference type="PANTHER" id="PTHR10540:SF6">
    <property type="entry name" value="EUKARYOTIC TRANSLATION INITIATION FACTOR 3 SUBUNIT F"/>
    <property type="match status" value="1"/>
</dbReference>
<keyword evidence="1 4" id="KW-0963">Cytoplasm</keyword>
<dbReference type="InterPro" id="IPR024969">
    <property type="entry name" value="EIF3F/CSN6-like_C"/>
</dbReference>
<feature type="domain" description="MPN" evidence="5">
    <location>
        <begin position="39"/>
        <end position="173"/>
    </location>
</feature>
<dbReference type="GO" id="GO:0071541">
    <property type="term" value="C:eukaryotic translation initiation factor 3 complex, eIF3m"/>
    <property type="evidence" value="ECO:0007669"/>
    <property type="project" value="TreeGrafter"/>
</dbReference>
<dbReference type="AlphaFoldDB" id="A0A9W7YDJ0"/>
<dbReference type="PANTHER" id="PTHR10540">
    <property type="entry name" value="EUKARYOTIC TRANSLATION INITIATION FACTOR 3 SUBUNIT F-RELATED"/>
    <property type="match status" value="1"/>
</dbReference>
<evidence type="ECO:0000313" key="7">
    <source>
        <dbReference type="Proteomes" id="UP001143981"/>
    </source>
</evidence>
<accession>A0A9W7YDJ0</accession>
<dbReference type="GO" id="GO:0003743">
    <property type="term" value="F:translation initiation factor activity"/>
    <property type="evidence" value="ECO:0007669"/>
    <property type="project" value="UniProtKB-UniRule"/>
</dbReference>
<protein>
    <recommendedName>
        <fullName evidence="4">Eukaryotic translation initiation factor 3 subunit F</fullName>
        <shortName evidence="4">eIF3f</shortName>
    </recommendedName>
</protein>
<dbReference type="SMART" id="SM00232">
    <property type="entry name" value="JAB_MPN"/>
    <property type="match status" value="1"/>
</dbReference>
<evidence type="ECO:0000256" key="1">
    <source>
        <dbReference type="ARBA" id="ARBA00022490"/>
    </source>
</evidence>
<comment type="function">
    <text evidence="4">Component of the eukaryotic translation initiation factor 3 (eIF-3) complex, which is involved in protein synthesis of a specialized repertoire of mRNAs and, together with other initiation factors, stimulates binding of mRNA and methionyl-tRNAi to the 40S ribosome. The eIF-3 complex specifically targets and initiates translation of a subset of mRNAs involved in cell proliferation.</text>
</comment>
<comment type="caution">
    <text evidence="6">The sequence shown here is derived from an EMBL/GenBank/DDBJ whole genome shotgun (WGS) entry which is preliminary data.</text>
</comment>
<dbReference type="InterPro" id="IPR037518">
    <property type="entry name" value="MPN"/>
</dbReference>
<evidence type="ECO:0000256" key="3">
    <source>
        <dbReference type="ARBA" id="ARBA00022917"/>
    </source>
</evidence>
<evidence type="ECO:0000259" key="5">
    <source>
        <dbReference type="PROSITE" id="PS50249"/>
    </source>
</evidence>
<evidence type="ECO:0000313" key="6">
    <source>
        <dbReference type="EMBL" id="KAJ1730136.1"/>
    </source>
</evidence>
<sequence>MSMLNLNLPAVASAPAKAGASSAAASAAQSTALTTTQQCYIHPVVLFSILDHFLRRNESQERVIGTLLGVRSDDGRVVEIRSSFAVPHFETDEEIQVDMEHHGAMFALHKRANAREQIVGWYATGASLSKYAALIQDFYSREAAPFSAVHLVMNTELTDGQLGIQCLQGASIGVGAHPENCLFLPLPYELQYPDAELSALQAAADSAEAPEGAAALISDMEQLERTIDELRAMLGRVATYVDSVCSGKAKANSIIGKYLMDLLAVVPKIDAKQFSTLFQTHLQDILMVAYLTNLARAQLNIADRLQRIV</sequence>
<gene>
    <name evidence="6" type="ORF">LPJ61_003179</name>
</gene>
<dbReference type="InterPro" id="IPR027531">
    <property type="entry name" value="eIF3f"/>
</dbReference>
<organism evidence="6 7">
    <name type="scientific">Coemansia biformis</name>
    <dbReference type="NCBI Taxonomy" id="1286918"/>
    <lineage>
        <taxon>Eukaryota</taxon>
        <taxon>Fungi</taxon>
        <taxon>Fungi incertae sedis</taxon>
        <taxon>Zoopagomycota</taxon>
        <taxon>Kickxellomycotina</taxon>
        <taxon>Kickxellomycetes</taxon>
        <taxon>Kickxellales</taxon>
        <taxon>Kickxellaceae</taxon>
        <taxon>Coemansia</taxon>
    </lineage>
</organism>
<dbReference type="Pfam" id="PF01398">
    <property type="entry name" value="JAB"/>
    <property type="match status" value="1"/>
</dbReference>
<dbReference type="InterPro" id="IPR000555">
    <property type="entry name" value="JAMM/MPN+_dom"/>
</dbReference>
<evidence type="ECO:0000256" key="2">
    <source>
        <dbReference type="ARBA" id="ARBA00022540"/>
    </source>
</evidence>
<reference evidence="6" key="1">
    <citation type="submission" date="2022-07" db="EMBL/GenBank/DDBJ databases">
        <title>Phylogenomic reconstructions and comparative analyses of Kickxellomycotina fungi.</title>
        <authorList>
            <person name="Reynolds N.K."/>
            <person name="Stajich J.E."/>
            <person name="Barry K."/>
            <person name="Grigoriev I.V."/>
            <person name="Crous P."/>
            <person name="Smith M.E."/>
        </authorList>
    </citation>
    <scope>NUCLEOTIDE SEQUENCE</scope>
    <source>
        <strain evidence="6">BCRC 34381</strain>
    </source>
</reference>
<name>A0A9W7YDJ0_9FUNG</name>
<comment type="similarity">
    <text evidence="4">Belongs to the eIF-3 subunit F family.</text>
</comment>